<dbReference type="PANTHER" id="PTHR31468:SF8">
    <property type="entry name" value="1,3-BETA-GLUCANOSYLTRANSFERASE GAS2"/>
    <property type="match status" value="1"/>
</dbReference>
<evidence type="ECO:0000256" key="6">
    <source>
        <dbReference type="SAM" id="MobiDB-lite"/>
    </source>
</evidence>
<dbReference type="InterPro" id="IPR017853">
    <property type="entry name" value="GH"/>
</dbReference>
<comment type="caution">
    <text evidence="7">The sequence shown here is derived from an EMBL/GenBank/DDBJ whole genome shotgun (WGS) entry which is preliminary data.</text>
</comment>
<dbReference type="EC" id="2.4.1.-" evidence="5"/>
<reference evidence="8" key="1">
    <citation type="submission" date="2018-12" db="EMBL/GenBank/DDBJ databases">
        <title>The complete genome of Metarhizium rileyi, a key fungal pathogen of Lepidoptera.</title>
        <authorList>
            <person name="Binneck E."/>
            <person name="Lastra C.C.L."/>
            <person name="Sosa-Gomez D.R."/>
        </authorList>
    </citation>
    <scope>NUCLEOTIDE SEQUENCE [LARGE SCALE GENOMIC DNA]</scope>
    <source>
        <strain evidence="8">Cep018-CH2</strain>
    </source>
</reference>
<keyword evidence="5" id="KW-0336">GPI-anchor</keyword>
<evidence type="ECO:0000256" key="5">
    <source>
        <dbReference type="RuleBase" id="RU361209"/>
    </source>
</evidence>
<sequence>MRSTTLWTTIFGLGVSVGALDPIEAYGNKLFNKNGTQFFIKVGVAYQLVPDDPLIDTEQCKRDFALMRELGVNTIRVYHVDAKAKHDGCMKALDDAGIYLLVDMDTFGTYIGVNYWNSTQYERYSQVIDAFHSYDNVLGFFVGNENIARKDDSPAAPFLKAAARDMKIYRDRKGYRSIPIGYSAADIVQLRPMLQDYLTCGGNASEIIDFFALNSYSWCDPSTFESSSYNKLQEYAKDFPVPIFFSETGCNVPGPRKWDDQDAIFTKPMVNDWSGAIIYEWIEEQNHYGLVSYGTKVDPSQQVENVFDGFTRKGTPTPLSPDFNNLKTKWANVNPTGVVRKDYDAKQVSTRACPTSTAAGWWQVDGNVKLPTLGETMTGTFTSQASASADPSSDTTRPTDSNNSGQDGGKSIGNGTSSGTGNGSGNDTGSGNDGNADGSGKKDEDNAASPDTHMAAAGASIAAVVLVFALAL</sequence>
<evidence type="ECO:0000256" key="2">
    <source>
        <dbReference type="ARBA" id="ARBA00007528"/>
    </source>
</evidence>
<feature type="compositionally biased region" description="Low complexity" evidence="6">
    <location>
        <begin position="382"/>
        <end position="396"/>
    </location>
</feature>
<feature type="chain" id="PRO_5023088099" description="1,3-beta-glucanosyltransferase" evidence="5">
    <location>
        <begin position="20"/>
        <end position="472"/>
    </location>
</feature>
<gene>
    <name evidence="7" type="ORF">ED733_005331</name>
</gene>
<dbReference type="GO" id="GO:0071970">
    <property type="term" value="P:fungal-type cell wall (1-&gt;3)-beta-D-glucan biosynthetic process"/>
    <property type="evidence" value="ECO:0007669"/>
    <property type="project" value="TreeGrafter"/>
</dbReference>
<dbReference type="AlphaFoldDB" id="A0A5C6G9X5"/>
<keyword evidence="5" id="KW-0472">Membrane</keyword>
<comment type="function">
    <text evidence="5">Splits internally a 1,3-beta-glucan molecule and transfers the newly generated reducing end (the donor) to the non-reducing end of another 1,3-beta-glucan molecule (the acceptor) forming a 1,3-beta linkage, resulting in the elongation of 1,3-beta-glucan chains in the cell wall.</text>
</comment>
<evidence type="ECO:0000313" key="8">
    <source>
        <dbReference type="Proteomes" id="UP000317257"/>
    </source>
</evidence>
<dbReference type="GO" id="GO:0098552">
    <property type="term" value="C:side of membrane"/>
    <property type="evidence" value="ECO:0007669"/>
    <property type="project" value="UniProtKB-KW"/>
</dbReference>
<dbReference type="EMBL" id="SBHS01000013">
    <property type="protein sequence ID" value="TWU74129.1"/>
    <property type="molecule type" value="Genomic_DNA"/>
</dbReference>
<keyword evidence="5" id="KW-0449">Lipoprotein</keyword>
<organism evidence="7 8">
    <name type="scientific">Metarhizium rileyi (strain RCEF 4871)</name>
    <name type="common">Nomuraea rileyi</name>
    <dbReference type="NCBI Taxonomy" id="1649241"/>
    <lineage>
        <taxon>Eukaryota</taxon>
        <taxon>Fungi</taxon>
        <taxon>Dikarya</taxon>
        <taxon>Ascomycota</taxon>
        <taxon>Pezizomycotina</taxon>
        <taxon>Sordariomycetes</taxon>
        <taxon>Hypocreomycetidae</taxon>
        <taxon>Hypocreales</taxon>
        <taxon>Clavicipitaceae</taxon>
        <taxon>Metarhizium</taxon>
    </lineage>
</organism>
<dbReference type="Pfam" id="PF03198">
    <property type="entry name" value="Glyco_hydro_72"/>
    <property type="match status" value="1"/>
</dbReference>
<dbReference type="GO" id="GO:0005886">
    <property type="term" value="C:plasma membrane"/>
    <property type="evidence" value="ECO:0007669"/>
    <property type="project" value="UniProtKB-SubCell"/>
</dbReference>
<dbReference type="Gene3D" id="3.20.20.80">
    <property type="entry name" value="Glycosidases"/>
    <property type="match status" value="1"/>
</dbReference>
<evidence type="ECO:0000256" key="3">
    <source>
        <dbReference type="ARBA" id="ARBA00022729"/>
    </source>
</evidence>
<accession>A0A5C6G9X5</accession>
<dbReference type="SUPFAM" id="SSF51445">
    <property type="entry name" value="(Trans)glycosidases"/>
    <property type="match status" value="1"/>
</dbReference>
<feature type="signal peptide" evidence="5">
    <location>
        <begin position="1"/>
        <end position="19"/>
    </location>
</feature>
<keyword evidence="4" id="KW-0325">Glycoprotein</keyword>
<evidence type="ECO:0000256" key="1">
    <source>
        <dbReference type="ARBA" id="ARBA00004609"/>
    </source>
</evidence>
<dbReference type="Proteomes" id="UP000317257">
    <property type="component" value="Unassembled WGS sequence"/>
</dbReference>
<proteinExistence type="inferred from homology"/>
<comment type="similarity">
    <text evidence="2 5">Belongs to the glycosyl hydrolase 72 family.</text>
</comment>
<dbReference type="GO" id="GO:0042124">
    <property type="term" value="F:1,3-beta-glucanosyltransferase activity"/>
    <property type="evidence" value="ECO:0007669"/>
    <property type="project" value="TreeGrafter"/>
</dbReference>
<protein>
    <recommendedName>
        <fullName evidence="5">1,3-beta-glucanosyltransferase</fullName>
        <ecNumber evidence="5">2.4.1.-</ecNumber>
    </recommendedName>
</protein>
<keyword evidence="3 5" id="KW-0732">Signal</keyword>
<dbReference type="GO" id="GO:0031505">
    <property type="term" value="P:fungal-type cell wall organization"/>
    <property type="evidence" value="ECO:0007669"/>
    <property type="project" value="TreeGrafter"/>
</dbReference>
<evidence type="ECO:0000313" key="7">
    <source>
        <dbReference type="EMBL" id="TWU74129.1"/>
    </source>
</evidence>
<feature type="compositionally biased region" description="Gly residues" evidence="6">
    <location>
        <begin position="406"/>
        <end position="432"/>
    </location>
</feature>
<dbReference type="InterPro" id="IPR004886">
    <property type="entry name" value="Glucanosyltransferase"/>
</dbReference>
<name>A0A5C6G9X5_METRR</name>
<feature type="region of interest" description="Disordered" evidence="6">
    <location>
        <begin position="382"/>
        <end position="451"/>
    </location>
</feature>
<evidence type="ECO:0000256" key="4">
    <source>
        <dbReference type="ARBA" id="ARBA00023180"/>
    </source>
</evidence>
<dbReference type="PANTHER" id="PTHR31468">
    <property type="entry name" value="1,3-BETA-GLUCANOSYLTRANSFERASE GAS1"/>
    <property type="match status" value="1"/>
</dbReference>
<keyword evidence="5" id="KW-0808">Transferase</keyword>
<comment type="subcellular location">
    <subcellularLocation>
        <location evidence="1 5">Cell membrane</location>
        <topology evidence="1 5">Lipid-anchor</topology>
        <topology evidence="1 5">GPI-anchor</topology>
    </subcellularLocation>
</comment>